<keyword evidence="1" id="KW-1133">Transmembrane helix</keyword>
<evidence type="ECO:0000259" key="2">
    <source>
        <dbReference type="Pfam" id="PF04892"/>
    </source>
</evidence>
<keyword evidence="1" id="KW-0472">Membrane</keyword>
<dbReference type="NCBIfam" id="NF037970">
    <property type="entry name" value="vanZ_1"/>
    <property type="match status" value="1"/>
</dbReference>
<dbReference type="InterPro" id="IPR006976">
    <property type="entry name" value="VanZ-like"/>
</dbReference>
<sequence>MLKVLAILIPALYISAIWFQSSYSIDEIISFLTSRIDRVVLIEEPTLPVILLGTLFELLHLIEFGILFFLMTLSLQLFGLSWKRAFPIAILTAAGYSVIDEWHQLHVPGRSASWVDLVKDWAGIVLVWYLMKRYDRNKKKRRRPEWSRKIGRRA</sequence>
<accession>A0ABS5LFU6</accession>
<keyword evidence="4" id="KW-1185">Reference proteome</keyword>
<reference evidence="3 4" key="1">
    <citation type="submission" date="2021-04" db="EMBL/GenBank/DDBJ databases">
        <title>Metabacillus sp. strain KIGAM252 whole genome sequence.</title>
        <authorList>
            <person name="Seo M.-J."/>
            <person name="Cho E.-S."/>
            <person name="Hwang C.Y."/>
            <person name="Yoon D.J."/>
        </authorList>
    </citation>
    <scope>NUCLEOTIDE SEQUENCE [LARGE SCALE GENOMIC DNA]</scope>
    <source>
        <strain evidence="3 4">KIGAM252</strain>
    </source>
</reference>
<protein>
    <submittedName>
        <fullName evidence="3">VanZ family protein</fullName>
    </submittedName>
</protein>
<dbReference type="Proteomes" id="UP000682403">
    <property type="component" value="Unassembled WGS sequence"/>
</dbReference>
<name>A0ABS5LFU6_9BACI</name>
<proteinExistence type="predicted"/>
<feature type="transmembrane region" description="Helical" evidence="1">
    <location>
        <begin position="82"/>
        <end position="99"/>
    </location>
</feature>
<evidence type="ECO:0000313" key="3">
    <source>
        <dbReference type="EMBL" id="MBS2969631.1"/>
    </source>
</evidence>
<keyword evidence="1" id="KW-0812">Transmembrane</keyword>
<organism evidence="3 4">
    <name type="scientific">Metabacillus flavus</name>
    <dbReference type="NCBI Taxonomy" id="2823519"/>
    <lineage>
        <taxon>Bacteria</taxon>
        <taxon>Bacillati</taxon>
        <taxon>Bacillota</taxon>
        <taxon>Bacilli</taxon>
        <taxon>Bacillales</taxon>
        <taxon>Bacillaceae</taxon>
        <taxon>Metabacillus</taxon>
    </lineage>
</organism>
<evidence type="ECO:0000256" key="1">
    <source>
        <dbReference type="SAM" id="Phobius"/>
    </source>
</evidence>
<feature type="transmembrane region" description="Helical" evidence="1">
    <location>
        <begin position="48"/>
        <end position="70"/>
    </location>
</feature>
<gene>
    <name evidence="3" type="ORF">J9317_12730</name>
</gene>
<feature type="transmembrane region" description="Helical" evidence="1">
    <location>
        <begin position="111"/>
        <end position="131"/>
    </location>
</feature>
<dbReference type="RefSeq" id="WP_211559149.1">
    <property type="nucleotide sequence ID" value="NZ_JAGVRK010000001.1"/>
</dbReference>
<evidence type="ECO:0000313" key="4">
    <source>
        <dbReference type="Proteomes" id="UP000682403"/>
    </source>
</evidence>
<dbReference type="Pfam" id="PF04892">
    <property type="entry name" value="VanZ"/>
    <property type="match status" value="1"/>
</dbReference>
<feature type="domain" description="VanZ-like" evidence="2">
    <location>
        <begin position="12"/>
        <end position="131"/>
    </location>
</feature>
<dbReference type="EMBL" id="JAGVRK010000001">
    <property type="protein sequence ID" value="MBS2969631.1"/>
    <property type="molecule type" value="Genomic_DNA"/>
</dbReference>
<comment type="caution">
    <text evidence="3">The sequence shown here is derived from an EMBL/GenBank/DDBJ whole genome shotgun (WGS) entry which is preliminary data.</text>
</comment>